<dbReference type="EMBL" id="AQQR01000041">
    <property type="protein sequence ID" value="OWU66584.1"/>
    <property type="molecule type" value="Genomic_DNA"/>
</dbReference>
<accession>A0A225NDU2</accession>
<dbReference type="RefSeq" id="WP_088653002.1">
    <property type="nucleotide sequence ID" value="NZ_AQQR01000041.1"/>
</dbReference>
<name>A0A225NDU2_9RHOB</name>
<dbReference type="Gene3D" id="2.40.128.290">
    <property type="entry name" value="Uncharacterised protein Atu4866, PF11512"/>
    <property type="match status" value="1"/>
</dbReference>
<dbReference type="Proteomes" id="UP000215377">
    <property type="component" value="Unassembled WGS sequence"/>
</dbReference>
<evidence type="ECO:0008006" key="3">
    <source>
        <dbReference type="Google" id="ProtNLM"/>
    </source>
</evidence>
<keyword evidence="2" id="KW-1185">Reference proteome</keyword>
<sequence>MSDTPTQFTGLWITDDGHVRHELLPGGRYVEARGSRERAYQGRYEISGTHIEYWDDTGFTANGDFIGGVLHHAGMILRRN</sequence>
<evidence type="ECO:0000313" key="2">
    <source>
        <dbReference type="Proteomes" id="UP000215377"/>
    </source>
</evidence>
<evidence type="ECO:0000313" key="1">
    <source>
        <dbReference type="EMBL" id="OWU66584.1"/>
    </source>
</evidence>
<proteinExistence type="predicted"/>
<comment type="caution">
    <text evidence="1">The sequence shown here is derived from an EMBL/GenBank/DDBJ whole genome shotgun (WGS) entry which is preliminary data.</text>
</comment>
<dbReference type="Pfam" id="PF11512">
    <property type="entry name" value="Atu4866"/>
    <property type="match status" value="1"/>
</dbReference>
<dbReference type="InterPro" id="IPR020955">
    <property type="entry name" value="Uncharacterised_Atu4866"/>
</dbReference>
<dbReference type="InterPro" id="IPR038646">
    <property type="entry name" value="Atu4866-like_sf"/>
</dbReference>
<reference evidence="1 2" key="1">
    <citation type="submission" date="2013-04" db="EMBL/GenBank/DDBJ databases">
        <title>Oceanicola sp. 22II1-22F33 Genome Sequencing.</title>
        <authorList>
            <person name="Lai Q."/>
            <person name="Li G."/>
            <person name="Shao Z."/>
        </authorList>
    </citation>
    <scope>NUCLEOTIDE SEQUENCE [LARGE SCALE GENOMIC DNA]</scope>
    <source>
        <strain evidence="1 2">22II1-22F33</strain>
    </source>
</reference>
<protein>
    <recommendedName>
        <fullName evidence="3">Agrobacterium tumefaciens protein Atu4866</fullName>
    </recommendedName>
</protein>
<gene>
    <name evidence="1" type="ORF">ATO3_27680</name>
</gene>
<dbReference type="OrthoDB" id="9810893at2"/>
<organism evidence="1 2">
    <name type="scientific">Marinibacterium profundimaris</name>
    <dbReference type="NCBI Taxonomy" id="1679460"/>
    <lineage>
        <taxon>Bacteria</taxon>
        <taxon>Pseudomonadati</taxon>
        <taxon>Pseudomonadota</taxon>
        <taxon>Alphaproteobacteria</taxon>
        <taxon>Rhodobacterales</taxon>
        <taxon>Paracoccaceae</taxon>
        <taxon>Marinibacterium</taxon>
    </lineage>
</organism>
<dbReference type="AlphaFoldDB" id="A0A225NDU2"/>